<dbReference type="SUPFAM" id="SSF51366">
    <property type="entry name" value="Ribulose-phoshate binding barrel"/>
    <property type="match status" value="1"/>
</dbReference>
<protein>
    <submittedName>
        <fullName evidence="3">Ribulose-phosphate 3-epimerase</fullName>
    </submittedName>
</protein>
<sequence>MNKQITILPSILAFDKTQTASLIKSFNDHQLNHFHYDIMDGIYVENVAFSKLEYLDHLLANNCLVNVHLMVNDPTKWIDQLIKYKPYAISFPFELVNSQSCLALLNKIKDSNIKAGIAIHPSFVLDDYKHLLKDVDYVTFMSVVPGKCGQAFLADTYTKLNDLIAFRESSNINFEIELDGGVNFDVIKNTLNQIDYYVSGSFVVKYVNNLDQFKLEINQIIK</sequence>
<accession>A0A084F074</accession>
<dbReference type="Pfam" id="PF00834">
    <property type="entry name" value="Ribul_P_3_epim"/>
    <property type="match status" value="1"/>
</dbReference>
<dbReference type="Proteomes" id="UP000028537">
    <property type="component" value="Unassembled WGS sequence"/>
</dbReference>
<dbReference type="OrthoDB" id="1645589at2"/>
<gene>
    <name evidence="3" type="primary">rpe</name>
    <name evidence="3" type="ORF">UDIV_2690</name>
</gene>
<dbReference type="NCBIfam" id="NF004076">
    <property type="entry name" value="PRK05581.1-4"/>
    <property type="match status" value="1"/>
</dbReference>
<proteinExistence type="predicted"/>
<dbReference type="PANTHER" id="PTHR11749">
    <property type="entry name" value="RIBULOSE-5-PHOSPHATE-3-EPIMERASE"/>
    <property type="match status" value="1"/>
</dbReference>
<keyword evidence="4" id="KW-1185">Reference proteome</keyword>
<keyword evidence="1" id="KW-0479">Metal-binding</keyword>
<evidence type="ECO:0000313" key="4">
    <source>
        <dbReference type="Proteomes" id="UP000028537"/>
    </source>
</evidence>
<dbReference type="GO" id="GO:0016857">
    <property type="term" value="F:racemase and epimerase activity, acting on carbohydrates and derivatives"/>
    <property type="evidence" value="ECO:0007669"/>
    <property type="project" value="InterPro"/>
</dbReference>
<dbReference type="Gene3D" id="3.20.20.70">
    <property type="entry name" value="Aldolase class I"/>
    <property type="match status" value="1"/>
</dbReference>
<dbReference type="AlphaFoldDB" id="A0A084F074"/>
<organism evidence="3 4">
    <name type="scientific">Ureaplasma diversum NCTC 246</name>
    <dbReference type="NCBI Taxonomy" id="1188241"/>
    <lineage>
        <taxon>Bacteria</taxon>
        <taxon>Bacillati</taxon>
        <taxon>Mycoplasmatota</taxon>
        <taxon>Mycoplasmoidales</taxon>
        <taxon>Mycoplasmoidaceae</taxon>
        <taxon>Ureaplasma</taxon>
    </lineage>
</organism>
<name>A0A084F074_9BACT</name>
<comment type="caution">
    <text evidence="3">The sequence shown here is derived from an EMBL/GenBank/DDBJ whole genome shotgun (WGS) entry which is preliminary data.</text>
</comment>
<dbReference type="RefSeq" id="WP_038102350.1">
    <property type="nucleotide sequence ID" value="NZ_JFDP01000037.1"/>
</dbReference>
<dbReference type="EMBL" id="JFDP01000037">
    <property type="protein sequence ID" value="KEZ23616.1"/>
    <property type="molecule type" value="Genomic_DNA"/>
</dbReference>
<dbReference type="InterPro" id="IPR011060">
    <property type="entry name" value="RibuloseP-bd_barrel"/>
</dbReference>
<dbReference type="GO" id="GO:0046872">
    <property type="term" value="F:metal ion binding"/>
    <property type="evidence" value="ECO:0007669"/>
    <property type="project" value="UniProtKB-KW"/>
</dbReference>
<keyword evidence="2" id="KW-0413">Isomerase</keyword>
<dbReference type="PROSITE" id="PS01085">
    <property type="entry name" value="RIBUL_P_3_EPIMER_1"/>
    <property type="match status" value="1"/>
</dbReference>
<dbReference type="eggNOG" id="COG0036">
    <property type="taxonomic scope" value="Bacteria"/>
</dbReference>
<dbReference type="GO" id="GO:0005975">
    <property type="term" value="P:carbohydrate metabolic process"/>
    <property type="evidence" value="ECO:0007669"/>
    <property type="project" value="InterPro"/>
</dbReference>
<dbReference type="InterPro" id="IPR013785">
    <property type="entry name" value="Aldolase_TIM"/>
</dbReference>
<evidence type="ECO:0000256" key="2">
    <source>
        <dbReference type="ARBA" id="ARBA00023235"/>
    </source>
</evidence>
<dbReference type="InterPro" id="IPR000056">
    <property type="entry name" value="Ribul_P_3_epim-like"/>
</dbReference>
<evidence type="ECO:0000313" key="3">
    <source>
        <dbReference type="EMBL" id="KEZ23616.1"/>
    </source>
</evidence>
<evidence type="ECO:0000256" key="1">
    <source>
        <dbReference type="ARBA" id="ARBA00022723"/>
    </source>
</evidence>
<reference evidence="3 4" key="1">
    <citation type="submission" date="2014-02" db="EMBL/GenBank/DDBJ databases">
        <title>Genome sequence of Ureaplasma diversum strain 246.</title>
        <authorList>
            <person name="Sirand-Pugnet P."/>
            <person name="Breton M."/>
            <person name="Dordet-Frisoni E."/>
            <person name="Baranowski E."/>
            <person name="Barre A."/>
            <person name="Couture C."/>
            <person name="Dupuy V."/>
            <person name="Gaurivaud P."/>
            <person name="Jacob D."/>
            <person name="Lemaitre C."/>
            <person name="Manso-Silvan L."/>
            <person name="Nikolski M."/>
            <person name="Nouvel L.-X."/>
            <person name="Poumarat F."/>
            <person name="Tardy F."/>
            <person name="Thebault P."/>
            <person name="Theil S."/>
            <person name="Citti C."/>
            <person name="Thiaucourt F."/>
            <person name="Blanchard A."/>
        </authorList>
    </citation>
    <scope>NUCLEOTIDE SEQUENCE [LARGE SCALE GENOMIC DNA]</scope>
    <source>
        <strain evidence="3 4">NCTC 246</strain>
    </source>
</reference>
<dbReference type="CDD" id="cd00429">
    <property type="entry name" value="RPE"/>
    <property type="match status" value="1"/>
</dbReference>